<dbReference type="AlphaFoldDB" id="A0A1V0UCN2"/>
<name>A0A1V0UCN2_STRVN</name>
<dbReference type="RefSeq" id="WP_083192814.1">
    <property type="nucleotide sequence ID" value="NZ_CP020570.1"/>
</dbReference>
<evidence type="ECO:0008006" key="3">
    <source>
        <dbReference type="Google" id="ProtNLM"/>
    </source>
</evidence>
<dbReference type="STRING" id="1935.B1H20_16880"/>
<accession>A0A1V0UCN2</accession>
<dbReference type="Proteomes" id="UP000192445">
    <property type="component" value="Chromosome"/>
</dbReference>
<reference evidence="1 2" key="1">
    <citation type="submission" date="2017-03" db="EMBL/GenBank/DDBJ databases">
        <title>Complete Genome Sequence of a natural compounds producer, Streptomyces violaceus S21.</title>
        <authorList>
            <person name="Zhong C."/>
            <person name="Zhao Z."/>
            <person name="Fu J."/>
            <person name="Zong G."/>
            <person name="Qin R."/>
            <person name="Cao G."/>
        </authorList>
    </citation>
    <scope>NUCLEOTIDE SEQUENCE [LARGE SCALE GENOMIC DNA]</scope>
    <source>
        <strain evidence="1 2">S21</strain>
    </source>
</reference>
<dbReference type="OrthoDB" id="4246703at2"/>
<evidence type="ECO:0000313" key="1">
    <source>
        <dbReference type="EMBL" id="ARF62876.1"/>
    </source>
</evidence>
<sequence>MPERSEPPREEGARELMNMSKLAEALGVTRQWLHKLRVSDPEFPAAERAPGSTRDVWDLRAFRVYYEGREKRPGERTDLKSKE</sequence>
<organism evidence="1 2">
    <name type="scientific">Streptomyces violaceoruber</name>
    <dbReference type="NCBI Taxonomy" id="1935"/>
    <lineage>
        <taxon>Bacteria</taxon>
        <taxon>Bacillati</taxon>
        <taxon>Actinomycetota</taxon>
        <taxon>Actinomycetes</taxon>
        <taxon>Kitasatosporales</taxon>
        <taxon>Streptomycetaceae</taxon>
        <taxon>Streptomyces</taxon>
        <taxon>Streptomyces violaceoruber group</taxon>
    </lineage>
</organism>
<proteinExistence type="predicted"/>
<evidence type="ECO:0000313" key="2">
    <source>
        <dbReference type="Proteomes" id="UP000192445"/>
    </source>
</evidence>
<gene>
    <name evidence="1" type="ORF">B1H20_16880</name>
</gene>
<dbReference type="KEGG" id="svu:B1H20_16880"/>
<dbReference type="EMBL" id="CP020570">
    <property type="protein sequence ID" value="ARF62876.1"/>
    <property type="molecule type" value="Genomic_DNA"/>
</dbReference>
<protein>
    <recommendedName>
        <fullName evidence="3">DNA-binding protein</fullName>
    </recommendedName>
</protein>